<evidence type="ECO:0000313" key="2">
    <source>
        <dbReference type="Proteomes" id="UP000237811"/>
    </source>
</evidence>
<proteinExistence type="predicted"/>
<protein>
    <submittedName>
        <fullName evidence="1">Uncharacterized protein</fullName>
    </submittedName>
</protein>
<sequence>MRQTTAAMAVFLRLRTRIFYGWREWRGFGLPGSVCPGLSTSLVAAHPFDSGAVRSHTEPTMNANVQSLAFPIGSIPDQVTVSSHDLAAIYALQGELRTCIFALRGALERQIQLDTIPGAEWFWQRAEAATDELDAAINKAIGWE</sequence>
<dbReference type="Proteomes" id="UP000237811">
    <property type="component" value="Unassembled WGS sequence"/>
</dbReference>
<accession>A0AB37AS65</accession>
<gene>
    <name evidence="1" type="ORF">C6P99_15905</name>
</gene>
<dbReference type="AlphaFoldDB" id="A0AB37AS65"/>
<reference evidence="1 2" key="1">
    <citation type="submission" date="2018-03" db="EMBL/GenBank/DDBJ databases">
        <authorList>
            <person name="Nguyen K."/>
            <person name="Fouts D."/>
            <person name="Sutton G."/>
        </authorList>
    </citation>
    <scope>NUCLEOTIDE SEQUENCE [LARGE SCALE GENOMIC DNA]</scope>
    <source>
        <strain evidence="1 2">AU14328</strain>
    </source>
</reference>
<organism evidence="1 2">
    <name type="scientific">Burkholderia multivorans</name>
    <dbReference type="NCBI Taxonomy" id="87883"/>
    <lineage>
        <taxon>Bacteria</taxon>
        <taxon>Pseudomonadati</taxon>
        <taxon>Pseudomonadota</taxon>
        <taxon>Betaproteobacteria</taxon>
        <taxon>Burkholderiales</taxon>
        <taxon>Burkholderiaceae</taxon>
        <taxon>Burkholderia</taxon>
        <taxon>Burkholderia cepacia complex</taxon>
    </lineage>
</organism>
<name>A0AB37AS65_9BURK</name>
<dbReference type="EMBL" id="PVFR01000049">
    <property type="protein sequence ID" value="PRE47167.1"/>
    <property type="molecule type" value="Genomic_DNA"/>
</dbReference>
<comment type="caution">
    <text evidence="1">The sequence shown here is derived from an EMBL/GenBank/DDBJ whole genome shotgun (WGS) entry which is preliminary data.</text>
</comment>
<evidence type="ECO:0000313" key="1">
    <source>
        <dbReference type="EMBL" id="PRE47167.1"/>
    </source>
</evidence>